<evidence type="ECO:0000313" key="5">
    <source>
        <dbReference type="EMBL" id="CAF3547791.1"/>
    </source>
</evidence>
<evidence type="ECO:0000256" key="1">
    <source>
        <dbReference type="ARBA" id="ARBA00007677"/>
    </source>
</evidence>
<evidence type="ECO:0000313" key="4">
    <source>
        <dbReference type="EMBL" id="CAF1180395.1"/>
    </source>
</evidence>
<evidence type="ECO:0000313" key="6">
    <source>
        <dbReference type="Proteomes" id="UP000663860"/>
    </source>
</evidence>
<comment type="caution">
    <text evidence="4">The sequence shown here is derived from an EMBL/GenBank/DDBJ whole genome shotgun (WGS) entry which is preliminary data.</text>
</comment>
<keyword evidence="3" id="KW-0812">Transmembrane</keyword>
<dbReference type="GO" id="GO:0005794">
    <property type="term" value="C:Golgi apparatus"/>
    <property type="evidence" value="ECO:0007669"/>
    <property type="project" value="TreeGrafter"/>
</dbReference>
<dbReference type="GO" id="GO:0000026">
    <property type="term" value="F:alpha-1,2-mannosyltransferase activity"/>
    <property type="evidence" value="ECO:0007669"/>
    <property type="project" value="TreeGrafter"/>
</dbReference>
<keyword evidence="3" id="KW-0472">Membrane</keyword>
<organism evidence="4 6">
    <name type="scientific">Adineta steineri</name>
    <dbReference type="NCBI Taxonomy" id="433720"/>
    <lineage>
        <taxon>Eukaryota</taxon>
        <taxon>Metazoa</taxon>
        <taxon>Spiralia</taxon>
        <taxon>Gnathifera</taxon>
        <taxon>Rotifera</taxon>
        <taxon>Eurotatoria</taxon>
        <taxon>Bdelloidea</taxon>
        <taxon>Adinetida</taxon>
        <taxon>Adinetidae</taxon>
        <taxon>Adineta</taxon>
    </lineage>
</organism>
<dbReference type="EMBL" id="CAJNOE010000372">
    <property type="protein sequence ID" value="CAF1180395.1"/>
    <property type="molecule type" value="Genomic_DNA"/>
</dbReference>
<proteinExistence type="inferred from homology"/>
<dbReference type="Pfam" id="PF01793">
    <property type="entry name" value="Glyco_transf_15"/>
    <property type="match status" value="1"/>
</dbReference>
<dbReference type="PANTHER" id="PTHR31121">
    <property type="entry name" value="ALPHA-1,2 MANNOSYLTRANSFERASE KTR1"/>
    <property type="match status" value="1"/>
</dbReference>
<sequence>MDTSEINHTSNNDSSIEIISNKLNRIKTKDFCLELKQTIQSTYKPLIGISILSVSLFTIFFFYFFDTTSKPRISIEVRQSTSIKSEFVQNNEEPLIFSKYAYLKQTRNFSENVIAFLVASFSGDVKTAYNPYPKLRERIIQLNERFNDNNKTDLIIFHTGYPFRADLIPIIEATPRQIEFVNIDHLFHKFPTGFDPHIRDPTWSQRGKWNYHHMCNFWFQQVFELKIIQRYRYMMRLDDDSQILGKWPNVFDIISKEKAIYMANFRTRDFEYTLPGITRVRNVTNDYINKNKIIVQNPAMYADIFRHAIEIPTYYNNIEVVDTSFMRRKDVIDFAQAVDESRGIFLYRWGDAPLRYITLTLFANEKQILHREKLGLNYCHPC</sequence>
<name>A0A814UZ41_9BILA</name>
<keyword evidence="3" id="KW-1133">Transmembrane helix</keyword>
<dbReference type="AlphaFoldDB" id="A0A814UZ41"/>
<evidence type="ECO:0000256" key="3">
    <source>
        <dbReference type="SAM" id="Phobius"/>
    </source>
</evidence>
<dbReference type="SUPFAM" id="SSF53448">
    <property type="entry name" value="Nucleotide-diphospho-sugar transferases"/>
    <property type="match status" value="1"/>
</dbReference>
<dbReference type="InterPro" id="IPR002685">
    <property type="entry name" value="Glyco_trans_15"/>
</dbReference>
<gene>
    <name evidence="4" type="ORF">IZO911_LOCUS27428</name>
    <name evidence="5" type="ORF">KXQ929_LOCUS2495</name>
</gene>
<dbReference type="GO" id="GO:0006487">
    <property type="term" value="P:protein N-linked glycosylation"/>
    <property type="evidence" value="ECO:0007669"/>
    <property type="project" value="TreeGrafter"/>
</dbReference>
<keyword evidence="2" id="KW-0808">Transferase</keyword>
<protein>
    <submittedName>
        <fullName evidence="4">Uncharacterized protein</fullName>
    </submittedName>
</protein>
<dbReference type="Proteomes" id="UP000663868">
    <property type="component" value="Unassembled WGS sequence"/>
</dbReference>
<dbReference type="InterPro" id="IPR029044">
    <property type="entry name" value="Nucleotide-diphossugar_trans"/>
</dbReference>
<dbReference type="GO" id="GO:0016020">
    <property type="term" value="C:membrane"/>
    <property type="evidence" value="ECO:0007669"/>
    <property type="project" value="InterPro"/>
</dbReference>
<comment type="similarity">
    <text evidence="1">Belongs to the glycosyltransferase 15 family.</text>
</comment>
<dbReference type="Gene3D" id="3.90.550.10">
    <property type="entry name" value="Spore Coat Polysaccharide Biosynthesis Protein SpsA, Chain A"/>
    <property type="match status" value="1"/>
</dbReference>
<dbReference type="Proteomes" id="UP000663860">
    <property type="component" value="Unassembled WGS sequence"/>
</dbReference>
<evidence type="ECO:0000256" key="2">
    <source>
        <dbReference type="ARBA" id="ARBA00022679"/>
    </source>
</evidence>
<accession>A0A814UZ41</accession>
<dbReference type="EMBL" id="CAJOBB010000075">
    <property type="protein sequence ID" value="CAF3547791.1"/>
    <property type="molecule type" value="Genomic_DNA"/>
</dbReference>
<dbReference type="PANTHER" id="PTHR31121:SF6">
    <property type="entry name" value="ALPHA-1,2 MANNOSYLTRANSFERASE KTR1"/>
    <property type="match status" value="1"/>
</dbReference>
<feature type="transmembrane region" description="Helical" evidence="3">
    <location>
        <begin position="46"/>
        <end position="65"/>
    </location>
</feature>
<dbReference type="GO" id="GO:0000032">
    <property type="term" value="P:cell wall mannoprotein biosynthetic process"/>
    <property type="evidence" value="ECO:0007669"/>
    <property type="project" value="TreeGrafter"/>
</dbReference>
<reference evidence="4" key="1">
    <citation type="submission" date="2021-02" db="EMBL/GenBank/DDBJ databases">
        <authorList>
            <person name="Nowell W R."/>
        </authorList>
    </citation>
    <scope>NUCLEOTIDE SEQUENCE</scope>
</reference>